<dbReference type="Proteomes" id="UP000008022">
    <property type="component" value="Unassembled WGS sequence"/>
</dbReference>
<evidence type="ECO:0000313" key="1">
    <source>
        <dbReference type="EnsemblPlants" id="ORUFI01G01570.1"/>
    </source>
</evidence>
<dbReference type="AlphaFoldDB" id="A0A0E0MQR9"/>
<protein>
    <submittedName>
        <fullName evidence="1">Uncharacterized protein</fullName>
    </submittedName>
</protein>
<reference evidence="1" key="2">
    <citation type="submission" date="2015-06" db="UniProtKB">
        <authorList>
            <consortium name="EnsemblPlants"/>
        </authorList>
    </citation>
    <scope>IDENTIFICATION</scope>
</reference>
<proteinExistence type="predicted"/>
<organism evidence="1 2">
    <name type="scientific">Oryza rufipogon</name>
    <name type="common">Brownbeard rice</name>
    <name type="synonym">Asian wild rice</name>
    <dbReference type="NCBI Taxonomy" id="4529"/>
    <lineage>
        <taxon>Eukaryota</taxon>
        <taxon>Viridiplantae</taxon>
        <taxon>Streptophyta</taxon>
        <taxon>Embryophyta</taxon>
        <taxon>Tracheophyta</taxon>
        <taxon>Spermatophyta</taxon>
        <taxon>Magnoliopsida</taxon>
        <taxon>Liliopsida</taxon>
        <taxon>Poales</taxon>
        <taxon>Poaceae</taxon>
        <taxon>BOP clade</taxon>
        <taxon>Oryzoideae</taxon>
        <taxon>Oryzeae</taxon>
        <taxon>Oryzinae</taxon>
        <taxon>Oryza</taxon>
    </lineage>
</organism>
<dbReference type="HOGENOM" id="CLU_2240991_0_0_1"/>
<evidence type="ECO:0000313" key="2">
    <source>
        <dbReference type="Proteomes" id="UP000008022"/>
    </source>
</evidence>
<accession>A0A0E0MQR9</accession>
<reference evidence="2" key="1">
    <citation type="submission" date="2013-06" db="EMBL/GenBank/DDBJ databases">
        <authorList>
            <person name="Zhao Q."/>
        </authorList>
    </citation>
    <scope>NUCLEOTIDE SEQUENCE</scope>
    <source>
        <strain evidence="2">cv. W1943</strain>
    </source>
</reference>
<dbReference type="Gramene" id="ORUFI01G01570.1">
    <property type="protein sequence ID" value="ORUFI01G01570.1"/>
    <property type="gene ID" value="ORUFI01G01570"/>
</dbReference>
<keyword evidence="2" id="KW-1185">Reference proteome</keyword>
<dbReference type="EnsemblPlants" id="ORUFI01G01570.1">
    <property type="protein sequence ID" value="ORUFI01G01570.1"/>
    <property type="gene ID" value="ORUFI01G01570"/>
</dbReference>
<sequence length="105" mass="11841">MDPAIAASPPTVGRFLLRHRTVGSVHASLLTAGRLLRHRTAARWNRLRSAHHAVYATRALFATGNRSARRPRRPVGRKCGREIGVKNLWDILESCKKKLPLHHLQ</sequence>
<name>A0A0E0MQR9_ORYRU</name>